<dbReference type="Pfam" id="PF07714">
    <property type="entry name" value="PK_Tyr_Ser-Thr"/>
    <property type="match status" value="1"/>
</dbReference>
<feature type="binding site" evidence="9">
    <location>
        <position position="140"/>
    </location>
    <ligand>
        <name>ATP</name>
        <dbReference type="ChEBI" id="CHEBI:30616"/>
    </ligand>
</feature>
<feature type="non-terminal residue" evidence="13">
    <location>
        <position position="1"/>
    </location>
</feature>
<dbReference type="GO" id="GO:0004674">
    <property type="term" value="F:protein serine/threonine kinase activity"/>
    <property type="evidence" value="ECO:0007669"/>
    <property type="project" value="UniProtKB-EC"/>
</dbReference>
<dbReference type="InterPro" id="IPR050198">
    <property type="entry name" value="Non-receptor_tyrosine_kinases"/>
</dbReference>
<feature type="region of interest" description="Disordered" evidence="10">
    <location>
        <begin position="810"/>
        <end position="863"/>
    </location>
</feature>
<dbReference type="InterPro" id="IPR015940">
    <property type="entry name" value="UBA"/>
</dbReference>
<feature type="compositionally biased region" description="Low complexity" evidence="10">
    <location>
        <begin position="901"/>
        <end position="924"/>
    </location>
</feature>
<organism evidence="13 14">
    <name type="scientific">Mesorhabditis spiculigera</name>
    <dbReference type="NCBI Taxonomy" id="96644"/>
    <lineage>
        <taxon>Eukaryota</taxon>
        <taxon>Metazoa</taxon>
        <taxon>Ecdysozoa</taxon>
        <taxon>Nematoda</taxon>
        <taxon>Chromadorea</taxon>
        <taxon>Rhabditida</taxon>
        <taxon>Rhabditina</taxon>
        <taxon>Rhabditomorpha</taxon>
        <taxon>Rhabditoidea</taxon>
        <taxon>Rhabditidae</taxon>
        <taxon>Mesorhabditinae</taxon>
        <taxon>Mesorhabditis</taxon>
    </lineage>
</organism>
<evidence type="ECO:0000313" key="13">
    <source>
        <dbReference type="EMBL" id="CAJ0572084.1"/>
    </source>
</evidence>
<dbReference type="GO" id="GO:0005524">
    <property type="term" value="F:ATP binding"/>
    <property type="evidence" value="ECO:0007669"/>
    <property type="project" value="UniProtKB-UniRule"/>
</dbReference>
<feature type="compositionally biased region" description="Polar residues" evidence="10">
    <location>
        <begin position="718"/>
        <end position="735"/>
    </location>
</feature>
<dbReference type="InterPro" id="IPR008266">
    <property type="entry name" value="Tyr_kinase_AS"/>
</dbReference>
<comment type="caution">
    <text evidence="13">The sequence shown here is derived from an EMBL/GenBank/DDBJ whole genome shotgun (WGS) entry which is preliminary data.</text>
</comment>
<dbReference type="Gene3D" id="3.30.200.20">
    <property type="entry name" value="Phosphorylase Kinase, domain 1"/>
    <property type="match status" value="1"/>
</dbReference>
<dbReference type="InterPro" id="IPR000719">
    <property type="entry name" value="Prot_kinase_dom"/>
</dbReference>
<dbReference type="PROSITE" id="PS50011">
    <property type="entry name" value="PROTEIN_KINASE_DOM"/>
    <property type="match status" value="1"/>
</dbReference>
<dbReference type="PROSITE" id="PS50030">
    <property type="entry name" value="UBA"/>
    <property type="match status" value="1"/>
</dbReference>
<dbReference type="Pfam" id="PF22931">
    <property type="entry name" value="SAM_TNK"/>
    <property type="match status" value="1"/>
</dbReference>
<keyword evidence="2" id="KW-0728">SH3 domain</keyword>
<keyword evidence="5" id="KW-0418">Kinase</keyword>
<feature type="compositionally biased region" description="Polar residues" evidence="10">
    <location>
        <begin position="750"/>
        <end position="789"/>
    </location>
</feature>
<dbReference type="InterPro" id="IPR055175">
    <property type="entry name" value="ACK/TNK-like_SAM"/>
</dbReference>
<name>A0AA36G3Y0_9BILA</name>
<dbReference type="Proteomes" id="UP001177023">
    <property type="component" value="Unassembled WGS sequence"/>
</dbReference>
<dbReference type="InterPro" id="IPR001245">
    <property type="entry name" value="Ser-Thr/Tyr_kinase_cat_dom"/>
</dbReference>
<dbReference type="InterPro" id="IPR017441">
    <property type="entry name" value="Protein_kinase_ATP_BS"/>
</dbReference>
<evidence type="ECO:0000259" key="11">
    <source>
        <dbReference type="PROSITE" id="PS50011"/>
    </source>
</evidence>
<evidence type="ECO:0000256" key="1">
    <source>
        <dbReference type="ARBA" id="ARBA00011903"/>
    </source>
</evidence>
<evidence type="ECO:0000256" key="2">
    <source>
        <dbReference type="ARBA" id="ARBA00022443"/>
    </source>
</evidence>
<keyword evidence="3" id="KW-0808">Transferase</keyword>
<evidence type="ECO:0000256" key="3">
    <source>
        <dbReference type="ARBA" id="ARBA00022679"/>
    </source>
</evidence>
<evidence type="ECO:0000313" key="14">
    <source>
        <dbReference type="Proteomes" id="UP001177023"/>
    </source>
</evidence>
<keyword evidence="6 9" id="KW-0067">ATP-binding</keyword>
<feature type="region of interest" description="Disordered" evidence="10">
    <location>
        <begin position="424"/>
        <end position="486"/>
    </location>
</feature>
<dbReference type="Gene3D" id="1.10.510.10">
    <property type="entry name" value="Transferase(Phosphotransferase) domain 1"/>
    <property type="match status" value="1"/>
</dbReference>
<feature type="domain" description="Protein kinase" evidence="11">
    <location>
        <begin position="108"/>
        <end position="369"/>
    </location>
</feature>
<gene>
    <name evidence="13" type="ORF">MSPICULIGERA_LOCUS10478</name>
</gene>
<feature type="region of interest" description="Disordered" evidence="10">
    <location>
        <begin position="878"/>
        <end position="940"/>
    </location>
</feature>
<dbReference type="AlphaFoldDB" id="A0AA36G3Y0"/>
<feature type="region of interest" description="Disordered" evidence="10">
    <location>
        <begin position="507"/>
        <end position="530"/>
    </location>
</feature>
<feature type="region of interest" description="Disordered" evidence="10">
    <location>
        <begin position="1121"/>
        <end position="1140"/>
    </location>
</feature>
<dbReference type="SUPFAM" id="SSF56112">
    <property type="entry name" value="Protein kinase-like (PK-like)"/>
    <property type="match status" value="1"/>
</dbReference>
<feature type="compositionally biased region" description="Basic and acidic residues" evidence="10">
    <location>
        <begin position="426"/>
        <end position="435"/>
    </location>
</feature>
<keyword evidence="4 9" id="KW-0547">Nucleotide-binding</keyword>
<dbReference type="GO" id="GO:0004715">
    <property type="term" value="F:non-membrane spanning protein tyrosine kinase activity"/>
    <property type="evidence" value="ECO:0007669"/>
    <property type="project" value="UniProtKB-EC"/>
</dbReference>
<comment type="catalytic activity">
    <reaction evidence="8">
        <text>L-threonyl-[protein] + ATP = O-phospho-L-threonyl-[protein] + ADP + H(+)</text>
        <dbReference type="Rhea" id="RHEA:46608"/>
        <dbReference type="Rhea" id="RHEA-COMP:11060"/>
        <dbReference type="Rhea" id="RHEA-COMP:11605"/>
        <dbReference type="ChEBI" id="CHEBI:15378"/>
        <dbReference type="ChEBI" id="CHEBI:30013"/>
        <dbReference type="ChEBI" id="CHEBI:30616"/>
        <dbReference type="ChEBI" id="CHEBI:61977"/>
        <dbReference type="ChEBI" id="CHEBI:456216"/>
        <dbReference type="EC" id="2.7.11.1"/>
    </reaction>
</comment>
<accession>A0AA36G3Y0</accession>
<sequence>MGTGLRLDKALLEVLDAADLQGFRRQLCHELQLTKLEHFEHAKERDLQNVGLSLPAIRRLREAIQEKKRELRRHPERAALTVQVPIDDSRLPPELSQPDTSTIQKEQIKLLEKLGEGTFAVVKRAYWTTPSGEKLDVAVKILRDASDMVMEDLQREIDSLQKLKNPNLIRLYGVVLDAGWMVFELCEGGSLLDRLRDRKKAQLLVSSMLEYSQQITKGMAYLESKKCVHRDLAARNILLSTDERTVKICDFGLMRSLEENQRLYVMNPQKRVAFAWCPPESLRFREFSHASDVWAMGVLMWEIFSLGEDPWAGMRGKEVLEKIDAGERLRKTDYCSEQVYKLMTACWMARPDDRPCFKKFWGQLKQASFPVAEVRDPQLATDRNRLELQMGDRVLIIDDKSTVWFGQNERTRLFGQFPRASVFTRSSHDGTKDGNQRISRPIAARPAPPPPRTQPKVHQNGAAVPRPKSTSISENGASRSANNTPPMLSADAFVNVRSVAQRLEGIPLAQRPNPPPHGMSSATHFEPNVPSSSRANIGVGHGQSIMNEMQSILNRQSTASEVRLRQNPNETPVMVHSQMNTMRVPSSYPNVAQGPDPFEVRIGNYLANGQKVLPSSHSTSTPQFGTNVLQPTPAISSARQTAAPHMGAVPQAAYQPTAAQLQQLQAAGRLSMYNPGAAAQVQAARPTSQIVVPTQPLQPTPASQPAARLQNAPMGGLQNPQPARQVQAGQQNGPMNGSALAQPADRLQNAPMSGLQNPQPARQVQAGHQTAPMNGSSLPQQPHQVPAQQNKPVNAQVLQPSKVAQPAPVNVQQLPKPPSTSILQPSKVDITPKVEPVKQDAPVKKPEAQKTSAATVRRRTTDDVASFLPEPSALFYGNAGGSVKSGTSETKPATPAPTTPLPTSSAAPVPSTSNPLAPKLAPQPSSQPPQSAPPVAAITPTPMPASVAPAAQAVKPVQKKTAAVLPSVPLVPTPLYPKISSIMVPSEPPKPETRIPQEQVDAILALSSSVSRPQSTSFSVPIFSAQQSLTQQPIGFHGYNTPMMYGGSGGFGGYGGGASPIYGAYGSMQYPTFNMMSQGIYPSLNQPISMMPMPQTSNYGNYTTNGSDVMAAYFAGMSQSSLPRENQRSSPSGSGSVSRAEQMEILYKEASFTERGNCDRKVAECGGDVEKALKKLKVEHLVDAGIATDHAIAVSALEAKAWDLNAAAEAIFTR</sequence>
<dbReference type="SMART" id="SM00219">
    <property type="entry name" value="TyrKc"/>
    <property type="match status" value="1"/>
</dbReference>
<feature type="compositionally biased region" description="Low complexity" evidence="10">
    <location>
        <begin position="1129"/>
        <end position="1138"/>
    </location>
</feature>
<protein>
    <recommendedName>
        <fullName evidence="1">non-specific protein-tyrosine kinase</fullName>
        <ecNumber evidence="1">2.7.10.2</ecNumber>
    </recommendedName>
</protein>
<dbReference type="PRINTS" id="PR00109">
    <property type="entry name" value="TYRKINASE"/>
</dbReference>
<dbReference type="EMBL" id="CATQJA010002590">
    <property type="protein sequence ID" value="CAJ0572084.1"/>
    <property type="molecule type" value="Genomic_DNA"/>
</dbReference>
<feature type="compositionally biased region" description="Polar residues" evidence="10">
    <location>
        <begin position="468"/>
        <end position="486"/>
    </location>
</feature>
<feature type="domain" description="UBA" evidence="12">
    <location>
        <begin position="1168"/>
        <end position="1214"/>
    </location>
</feature>
<dbReference type="FunFam" id="1.10.510.10:FF:000521">
    <property type="entry name" value="Tyrosine-protein kinase pr2"/>
    <property type="match status" value="1"/>
</dbReference>
<dbReference type="EC" id="2.7.10.2" evidence="1"/>
<feature type="region of interest" description="Disordered" evidence="10">
    <location>
        <begin position="693"/>
        <end position="789"/>
    </location>
</feature>
<dbReference type="PROSITE" id="PS00107">
    <property type="entry name" value="PROTEIN_KINASE_ATP"/>
    <property type="match status" value="1"/>
</dbReference>
<proteinExistence type="predicted"/>
<evidence type="ECO:0000256" key="5">
    <source>
        <dbReference type="ARBA" id="ARBA00022777"/>
    </source>
</evidence>
<keyword evidence="7" id="KW-0829">Tyrosine-protein kinase</keyword>
<evidence type="ECO:0000256" key="4">
    <source>
        <dbReference type="ARBA" id="ARBA00022741"/>
    </source>
</evidence>
<evidence type="ECO:0000256" key="6">
    <source>
        <dbReference type="ARBA" id="ARBA00022840"/>
    </source>
</evidence>
<reference evidence="13" key="1">
    <citation type="submission" date="2023-06" db="EMBL/GenBank/DDBJ databases">
        <authorList>
            <person name="Delattre M."/>
        </authorList>
    </citation>
    <scope>NUCLEOTIDE SEQUENCE</scope>
    <source>
        <strain evidence="13">AF72</strain>
    </source>
</reference>
<dbReference type="InterPro" id="IPR020635">
    <property type="entry name" value="Tyr_kinase_cat_dom"/>
</dbReference>
<evidence type="ECO:0000256" key="9">
    <source>
        <dbReference type="PROSITE-ProRule" id="PRU10141"/>
    </source>
</evidence>
<dbReference type="PANTHER" id="PTHR24418">
    <property type="entry name" value="TYROSINE-PROTEIN KINASE"/>
    <property type="match status" value="1"/>
</dbReference>
<evidence type="ECO:0000256" key="7">
    <source>
        <dbReference type="ARBA" id="ARBA00023137"/>
    </source>
</evidence>
<dbReference type="PROSITE" id="PS00109">
    <property type="entry name" value="PROTEIN_KINASE_TYR"/>
    <property type="match status" value="1"/>
</dbReference>
<feature type="compositionally biased region" description="Basic and acidic residues" evidence="10">
    <location>
        <begin position="830"/>
        <end position="848"/>
    </location>
</feature>
<evidence type="ECO:0000256" key="10">
    <source>
        <dbReference type="SAM" id="MobiDB-lite"/>
    </source>
</evidence>
<evidence type="ECO:0000259" key="12">
    <source>
        <dbReference type="PROSITE" id="PS50030"/>
    </source>
</evidence>
<evidence type="ECO:0000256" key="8">
    <source>
        <dbReference type="ARBA" id="ARBA00047899"/>
    </source>
</evidence>
<dbReference type="InterPro" id="IPR011009">
    <property type="entry name" value="Kinase-like_dom_sf"/>
</dbReference>
<keyword evidence="14" id="KW-1185">Reference proteome</keyword>
<feature type="compositionally biased region" description="Polar residues" evidence="10">
    <location>
        <begin position="693"/>
        <end position="703"/>
    </location>
</feature>